<gene>
    <name evidence="3" type="ORF">KN1_08970</name>
</gene>
<keyword evidence="4" id="KW-1185">Reference proteome</keyword>
<feature type="transmembrane region" description="Helical" evidence="1">
    <location>
        <begin position="47"/>
        <end position="68"/>
    </location>
</feature>
<sequence length="96" mass="10883">MNRNYIFSITFMSLTSSALLDVITTFIGLEHGLTEANPFLSSLPPYLFFPVMIILKITIIGLSLILLRRGRIIEVLILSSMMIFVVLNNLFLILLH</sequence>
<dbReference type="GeneID" id="66162649"/>
<keyword evidence="1" id="KW-0472">Membrane</keyword>
<keyword evidence="1" id="KW-0812">Transmembrane</keyword>
<dbReference type="AlphaFoldDB" id="A0A8D5ZIQ2"/>
<feature type="domain" description="DUF5658" evidence="2">
    <location>
        <begin position="17"/>
        <end position="94"/>
    </location>
</feature>
<accession>A0A8D5ZIQ2</accession>
<evidence type="ECO:0000259" key="2">
    <source>
        <dbReference type="Pfam" id="PF18902"/>
    </source>
</evidence>
<dbReference type="RefSeq" id="WP_221289607.1">
    <property type="nucleotide sequence ID" value="NZ_AP024597.1"/>
</dbReference>
<dbReference type="InterPro" id="IPR043717">
    <property type="entry name" value="DUF5658"/>
</dbReference>
<protein>
    <recommendedName>
        <fullName evidence="2">DUF5658 domain-containing protein</fullName>
    </recommendedName>
</protein>
<dbReference type="EMBL" id="AP024597">
    <property type="protein sequence ID" value="BCU69600.1"/>
    <property type="molecule type" value="Genomic_DNA"/>
</dbReference>
<evidence type="ECO:0000256" key="1">
    <source>
        <dbReference type="SAM" id="Phobius"/>
    </source>
</evidence>
<name>A0A8D5ZIQ2_9CREN</name>
<feature type="transmembrane region" description="Helical" evidence="1">
    <location>
        <begin position="5"/>
        <end position="27"/>
    </location>
</feature>
<evidence type="ECO:0000313" key="3">
    <source>
        <dbReference type="EMBL" id="BCU69600.1"/>
    </source>
</evidence>
<proteinExistence type="predicted"/>
<dbReference type="Proteomes" id="UP000825123">
    <property type="component" value="Chromosome"/>
</dbReference>
<keyword evidence="1" id="KW-1133">Transmembrane helix</keyword>
<dbReference type="KEGG" id="csty:KN1_08970"/>
<evidence type="ECO:0000313" key="4">
    <source>
        <dbReference type="Proteomes" id="UP000825123"/>
    </source>
</evidence>
<dbReference type="Pfam" id="PF18902">
    <property type="entry name" value="DUF5658"/>
    <property type="match status" value="1"/>
</dbReference>
<reference evidence="3 4" key="1">
    <citation type="submission" date="2021-04" db="EMBL/GenBank/DDBJ databases">
        <title>Complete genome sequence of Stygiolobus sp. KN-1.</title>
        <authorList>
            <person name="Nakamura K."/>
            <person name="Sakai H."/>
            <person name="Kurosawa N."/>
        </authorList>
    </citation>
    <scope>NUCLEOTIDE SEQUENCE [LARGE SCALE GENOMIC DNA]</scope>
    <source>
        <strain evidence="3 4">KN-1</strain>
    </source>
</reference>
<organism evidence="3 4">
    <name type="scientific">Stygiolobus caldivivus</name>
    <dbReference type="NCBI Taxonomy" id="2824673"/>
    <lineage>
        <taxon>Archaea</taxon>
        <taxon>Thermoproteota</taxon>
        <taxon>Thermoprotei</taxon>
        <taxon>Sulfolobales</taxon>
        <taxon>Sulfolobaceae</taxon>
        <taxon>Stygiolobus</taxon>
    </lineage>
</organism>
<feature type="transmembrane region" description="Helical" evidence="1">
    <location>
        <begin position="75"/>
        <end position="95"/>
    </location>
</feature>